<proteinExistence type="predicted"/>
<keyword evidence="2" id="KW-1185">Reference proteome</keyword>
<dbReference type="Proteomes" id="UP000551758">
    <property type="component" value="Unassembled WGS sequence"/>
</dbReference>
<evidence type="ECO:0000313" key="2">
    <source>
        <dbReference type="Proteomes" id="UP000551758"/>
    </source>
</evidence>
<protein>
    <submittedName>
        <fullName evidence="1">Uncharacterized protein</fullName>
    </submittedName>
</protein>
<sequence>MSFINKKKKQRREIDISSLKKMLIRTLKELTNVVIDVMNCDVNFWTLLFVTETHHHAIQKVTGAILTELMDEANRSVVSEFVLLGLTNF</sequence>
<organism evidence="1 2">
    <name type="scientific">Diceros bicornis minor</name>
    <name type="common">South-central black rhinoceros</name>
    <dbReference type="NCBI Taxonomy" id="77932"/>
    <lineage>
        <taxon>Eukaryota</taxon>
        <taxon>Metazoa</taxon>
        <taxon>Chordata</taxon>
        <taxon>Craniata</taxon>
        <taxon>Vertebrata</taxon>
        <taxon>Euteleostomi</taxon>
        <taxon>Mammalia</taxon>
        <taxon>Eutheria</taxon>
        <taxon>Laurasiatheria</taxon>
        <taxon>Perissodactyla</taxon>
        <taxon>Rhinocerotidae</taxon>
        <taxon>Diceros</taxon>
    </lineage>
</organism>
<comment type="caution">
    <text evidence="1">The sequence shown here is derived from an EMBL/GenBank/DDBJ whole genome shotgun (WGS) entry which is preliminary data.</text>
</comment>
<reference evidence="1 2" key="1">
    <citation type="journal article" date="2020" name="Mol. Biol. Evol.">
        <title>Interspecific Gene Flow and the Evolution of Specialization in Black and White Rhinoceros.</title>
        <authorList>
            <person name="Moodley Y."/>
            <person name="Westbury M.V."/>
            <person name="Russo I.M."/>
            <person name="Gopalakrishnan S."/>
            <person name="Rakotoarivelo A."/>
            <person name="Olsen R.A."/>
            <person name="Prost S."/>
            <person name="Tunstall T."/>
            <person name="Ryder O.A."/>
            <person name="Dalen L."/>
            <person name="Bruford M.W."/>
        </authorList>
    </citation>
    <scope>NUCLEOTIDE SEQUENCE [LARGE SCALE GENOMIC DNA]</scope>
    <source>
        <strain evidence="1">SBR-YM</strain>
        <tissue evidence="1">Skin</tissue>
    </source>
</reference>
<dbReference type="EMBL" id="JACDTQ010000812">
    <property type="protein sequence ID" value="KAF5925598.1"/>
    <property type="molecule type" value="Genomic_DNA"/>
</dbReference>
<name>A0A7J7FCH8_DICBM</name>
<evidence type="ECO:0000313" key="1">
    <source>
        <dbReference type="EMBL" id="KAF5925598.1"/>
    </source>
</evidence>
<dbReference type="AlphaFoldDB" id="A0A7J7FCH8"/>
<gene>
    <name evidence="1" type="ORF">HPG69_002045</name>
</gene>
<accession>A0A7J7FCH8</accession>